<dbReference type="Pfam" id="PF18678">
    <property type="entry name" value="AOC_like"/>
    <property type="match status" value="1"/>
</dbReference>
<evidence type="ECO:0000256" key="1">
    <source>
        <dbReference type="SAM" id="SignalP"/>
    </source>
</evidence>
<feature type="domain" description="Allene oxide cyclase barrel-like" evidence="2">
    <location>
        <begin position="45"/>
        <end position="142"/>
    </location>
</feature>
<keyword evidence="4" id="KW-1185">Reference proteome</keyword>
<dbReference type="Gene3D" id="2.40.480.10">
    <property type="entry name" value="Allene oxide cyclase-like"/>
    <property type="match status" value="1"/>
</dbReference>
<keyword evidence="1" id="KW-0732">Signal</keyword>
<evidence type="ECO:0000313" key="3">
    <source>
        <dbReference type="EMBL" id="MDA0163366.1"/>
    </source>
</evidence>
<dbReference type="GO" id="GO:0009695">
    <property type="term" value="P:jasmonic acid biosynthetic process"/>
    <property type="evidence" value="ECO:0007669"/>
    <property type="project" value="InterPro"/>
</dbReference>
<dbReference type="GO" id="GO:0046423">
    <property type="term" value="F:allene-oxide cyclase activity"/>
    <property type="evidence" value="ECO:0007669"/>
    <property type="project" value="InterPro"/>
</dbReference>
<dbReference type="RefSeq" id="WP_270042609.1">
    <property type="nucleotide sequence ID" value="NZ_JAPDOD010000024.1"/>
</dbReference>
<feature type="chain" id="PRO_5040825764" description="Allene oxide cyclase barrel-like domain-containing protein" evidence="1">
    <location>
        <begin position="24"/>
        <end position="154"/>
    </location>
</feature>
<dbReference type="GO" id="GO:0017000">
    <property type="term" value="P:antibiotic biosynthetic process"/>
    <property type="evidence" value="ECO:0007669"/>
    <property type="project" value="InterPro"/>
</dbReference>
<sequence>MKITRFLPIPLVALGLVAANASAHDHGHGFQLTGKVIAPPAQIDLGAPGLSAGDQQIISMDVFAGPKKVGESHVVCTIVRADPATKASITQCDNVTSLPGGQIVASGLVTSAQEETSPFIQAITGGTGAYRNAHGQLTVSEAGPQPATLTFEIS</sequence>
<protein>
    <recommendedName>
        <fullName evidence="2">Allene oxide cyclase barrel-like domain-containing protein</fullName>
    </recommendedName>
</protein>
<dbReference type="InterPro" id="IPR044859">
    <property type="entry name" value="Allene_oxi_cyc_Dirigent"/>
</dbReference>
<feature type="signal peptide" evidence="1">
    <location>
        <begin position="1"/>
        <end position="23"/>
    </location>
</feature>
<dbReference type="InterPro" id="IPR034871">
    <property type="entry name" value="Allene_oxi_cyc_sf"/>
</dbReference>
<evidence type="ECO:0000313" key="4">
    <source>
        <dbReference type="Proteomes" id="UP001149140"/>
    </source>
</evidence>
<proteinExistence type="predicted"/>
<dbReference type="InterPro" id="IPR041013">
    <property type="entry name" value="AOC-like"/>
</dbReference>
<name>A0A9X3S4R7_9ACTN</name>
<comment type="caution">
    <text evidence="3">The sequence shown here is derived from an EMBL/GenBank/DDBJ whole genome shotgun (WGS) entry which is preliminary data.</text>
</comment>
<dbReference type="SUPFAM" id="SSF141493">
    <property type="entry name" value="Allene oxide cyclase-like"/>
    <property type="match status" value="1"/>
</dbReference>
<evidence type="ECO:0000259" key="2">
    <source>
        <dbReference type="Pfam" id="PF18678"/>
    </source>
</evidence>
<accession>A0A9X3S4R7</accession>
<organism evidence="3 4">
    <name type="scientific">Solirubrobacter ginsenosidimutans</name>
    <dbReference type="NCBI Taxonomy" id="490573"/>
    <lineage>
        <taxon>Bacteria</taxon>
        <taxon>Bacillati</taxon>
        <taxon>Actinomycetota</taxon>
        <taxon>Thermoleophilia</taxon>
        <taxon>Solirubrobacterales</taxon>
        <taxon>Solirubrobacteraceae</taxon>
        <taxon>Solirubrobacter</taxon>
    </lineage>
</organism>
<dbReference type="EMBL" id="JAPDOD010000024">
    <property type="protein sequence ID" value="MDA0163366.1"/>
    <property type="molecule type" value="Genomic_DNA"/>
</dbReference>
<dbReference type="AlphaFoldDB" id="A0A9X3S4R7"/>
<reference evidence="3" key="1">
    <citation type="submission" date="2022-10" db="EMBL/GenBank/DDBJ databases">
        <title>The WGS of Solirubrobacter ginsenosidimutans DSM 21036.</title>
        <authorList>
            <person name="Jiang Z."/>
        </authorList>
    </citation>
    <scope>NUCLEOTIDE SEQUENCE</scope>
    <source>
        <strain evidence="3">DSM 21036</strain>
    </source>
</reference>
<dbReference type="Proteomes" id="UP001149140">
    <property type="component" value="Unassembled WGS sequence"/>
</dbReference>
<gene>
    <name evidence="3" type="ORF">OM076_24035</name>
</gene>